<keyword evidence="2" id="KW-1185">Reference proteome</keyword>
<organism evidence="1 2">
    <name type="scientific">Hydrogenovibrio crunogenus</name>
    <dbReference type="NCBI Taxonomy" id="39765"/>
    <lineage>
        <taxon>Bacteria</taxon>
        <taxon>Pseudomonadati</taxon>
        <taxon>Pseudomonadota</taxon>
        <taxon>Gammaproteobacteria</taxon>
        <taxon>Thiotrichales</taxon>
        <taxon>Piscirickettsiaceae</taxon>
        <taxon>Hydrogenovibrio</taxon>
    </lineage>
</organism>
<dbReference type="EMBL" id="CP032096">
    <property type="protein sequence ID" value="QBZ83484.1"/>
    <property type="molecule type" value="Genomic_DNA"/>
</dbReference>
<name>A0A4V1C8Y1_9GAMM</name>
<sequence>MSKETQNSPRILGLVPARGGSKGIPKKNLFPIMAKPLLQYTFEAAKESGVLNNILISSEDDEILHFAQLHGIDTRYRRPQTLATDQASTADVVLDVLTWLEQMGELPDVLVLLQPTSPLRSAEDINRAVQRFMELGVDSMVSVHKMVEHPFKSMHMKEDGSWQYLARPGQKAHRRQDYDGNFFTVNGAFYIVKPSWFLKHKAFVVEGETALFEMSSIAGIDVDELVDVFKVEAYLKMLAK</sequence>
<dbReference type="RefSeq" id="WP_135796099.1">
    <property type="nucleotide sequence ID" value="NZ_CP032096.1"/>
</dbReference>
<dbReference type="GO" id="GO:0008781">
    <property type="term" value="F:N-acylneuraminate cytidylyltransferase activity"/>
    <property type="evidence" value="ECO:0007669"/>
    <property type="project" value="UniProtKB-EC"/>
</dbReference>
<evidence type="ECO:0000313" key="2">
    <source>
        <dbReference type="Proteomes" id="UP000296201"/>
    </source>
</evidence>
<dbReference type="EC" id="2.7.7.43" evidence="1"/>
<dbReference type="InterPro" id="IPR003329">
    <property type="entry name" value="Cytidylyl_trans"/>
</dbReference>
<dbReference type="InterPro" id="IPR050793">
    <property type="entry name" value="CMP-NeuNAc_synthase"/>
</dbReference>
<dbReference type="CDD" id="cd02513">
    <property type="entry name" value="CMP-NeuAc_Synthase"/>
    <property type="match status" value="1"/>
</dbReference>
<dbReference type="PANTHER" id="PTHR21485">
    <property type="entry name" value="HAD SUPERFAMILY MEMBERS CMAS AND KDSC"/>
    <property type="match status" value="1"/>
</dbReference>
<gene>
    <name evidence="1" type="primary">neuA</name>
    <name evidence="1" type="ORF">GHNINEIG_01539</name>
</gene>
<keyword evidence="1" id="KW-0548">Nucleotidyltransferase</keyword>
<protein>
    <submittedName>
        <fullName evidence="1">N-acylneuraminate cytidylyltransferase</fullName>
        <ecNumber evidence="1">2.7.7.43</ecNumber>
    </submittedName>
</protein>
<dbReference type="OrthoDB" id="9805604at2"/>
<reference evidence="1 2" key="1">
    <citation type="submission" date="2018-08" db="EMBL/GenBank/DDBJ databases">
        <title>Horizontal acquisition of hydrogen conversion ability and other habitat adaptations in Hydrogenovibrio crunogenus strains.</title>
        <authorList>
            <person name="Gonnella G."/>
            <person name="Adam N."/>
            <person name="Perner M."/>
        </authorList>
    </citation>
    <scope>NUCLEOTIDE SEQUENCE [LARGE SCALE GENOMIC DNA]</scope>
    <source>
        <strain evidence="1 2">SP-41</strain>
    </source>
</reference>
<dbReference type="Pfam" id="PF02348">
    <property type="entry name" value="CTP_transf_3"/>
    <property type="match status" value="1"/>
</dbReference>
<dbReference type="InterPro" id="IPR029044">
    <property type="entry name" value="Nucleotide-diphossugar_trans"/>
</dbReference>
<evidence type="ECO:0000313" key="1">
    <source>
        <dbReference type="EMBL" id="QBZ83484.1"/>
    </source>
</evidence>
<dbReference type="Gene3D" id="3.90.550.10">
    <property type="entry name" value="Spore Coat Polysaccharide Biosynthesis Protein SpsA, Chain A"/>
    <property type="match status" value="1"/>
</dbReference>
<accession>A0A4V1C8Y1</accession>
<dbReference type="AlphaFoldDB" id="A0A4V1C8Y1"/>
<dbReference type="PANTHER" id="PTHR21485:SF6">
    <property type="entry name" value="N-ACYLNEURAMINATE CYTIDYLYLTRANSFERASE-RELATED"/>
    <property type="match status" value="1"/>
</dbReference>
<proteinExistence type="predicted"/>
<keyword evidence="1" id="KW-0808">Transferase</keyword>
<dbReference type="SUPFAM" id="SSF53448">
    <property type="entry name" value="Nucleotide-diphospho-sugar transferases"/>
    <property type="match status" value="1"/>
</dbReference>
<dbReference type="Proteomes" id="UP000296201">
    <property type="component" value="Chromosome"/>
</dbReference>